<dbReference type="RefSeq" id="WP_344282698.1">
    <property type="nucleotide sequence ID" value="NZ_BAAAKV010000066.1"/>
</dbReference>
<comment type="caution">
    <text evidence="1">The sequence shown here is derived from an EMBL/GenBank/DDBJ whole genome shotgun (WGS) entry which is preliminary data.</text>
</comment>
<sequence length="50" mass="5318">MSIGTVSNTMNRPGIGSETGIGHHWALSTGHRVADYKAAAHLMGVPFRQV</sequence>
<reference evidence="2" key="1">
    <citation type="journal article" date="2019" name="Int. J. Syst. Evol. Microbiol.">
        <title>The Global Catalogue of Microorganisms (GCM) 10K type strain sequencing project: providing services to taxonomists for standard genome sequencing and annotation.</title>
        <authorList>
            <consortium name="The Broad Institute Genomics Platform"/>
            <consortium name="The Broad Institute Genome Sequencing Center for Infectious Disease"/>
            <person name="Wu L."/>
            <person name="Ma J."/>
        </authorList>
    </citation>
    <scope>NUCLEOTIDE SEQUENCE [LARGE SCALE GENOMIC DNA]</scope>
    <source>
        <strain evidence="2">JCM 12696</strain>
    </source>
</reference>
<protein>
    <submittedName>
        <fullName evidence="1">Uncharacterized protein</fullName>
    </submittedName>
</protein>
<organism evidence="1 2">
    <name type="scientific">Streptomyces hebeiensis</name>
    <dbReference type="NCBI Taxonomy" id="229486"/>
    <lineage>
        <taxon>Bacteria</taxon>
        <taxon>Bacillati</taxon>
        <taxon>Actinomycetota</taxon>
        <taxon>Actinomycetes</taxon>
        <taxon>Kitasatosporales</taxon>
        <taxon>Streptomycetaceae</taxon>
        <taxon>Streptomyces</taxon>
    </lineage>
</organism>
<evidence type="ECO:0000313" key="1">
    <source>
        <dbReference type="EMBL" id="GAA1192166.1"/>
    </source>
</evidence>
<proteinExistence type="predicted"/>
<accession>A0ABP4FQL9</accession>
<dbReference type="EMBL" id="BAAAKV010000066">
    <property type="protein sequence ID" value="GAA1192166.1"/>
    <property type="molecule type" value="Genomic_DNA"/>
</dbReference>
<dbReference type="Proteomes" id="UP001501371">
    <property type="component" value="Unassembled WGS sequence"/>
</dbReference>
<gene>
    <name evidence="1" type="ORF">GCM10009654_56900</name>
</gene>
<name>A0ABP4FQL9_9ACTN</name>
<evidence type="ECO:0000313" key="2">
    <source>
        <dbReference type="Proteomes" id="UP001501371"/>
    </source>
</evidence>
<keyword evidence="2" id="KW-1185">Reference proteome</keyword>